<organism evidence="3 4">
    <name type="scientific">Ramlibacter terrae</name>
    <dbReference type="NCBI Taxonomy" id="2732511"/>
    <lineage>
        <taxon>Bacteria</taxon>
        <taxon>Pseudomonadati</taxon>
        <taxon>Pseudomonadota</taxon>
        <taxon>Betaproteobacteria</taxon>
        <taxon>Burkholderiales</taxon>
        <taxon>Comamonadaceae</taxon>
        <taxon>Ramlibacter</taxon>
    </lineage>
</organism>
<dbReference type="PANTHER" id="PTHR11820">
    <property type="entry name" value="ACYLPYRUVASE"/>
    <property type="match status" value="1"/>
</dbReference>
<keyword evidence="3" id="KW-0378">Hydrolase</keyword>
<dbReference type="SUPFAM" id="SSF56529">
    <property type="entry name" value="FAH"/>
    <property type="match status" value="1"/>
</dbReference>
<gene>
    <name evidence="3" type="ORF">HK414_21915</name>
</gene>
<evidence type="ECO:0000313" key="3">
    <source>
        <dbReference type="EMBL" id="QJW85136.1"/>
    </source>
</evidence>
<name>A0ABX6P4S9_9BURK</name>
<dbReference type="Gene3D" id="3.90.850.10">
    <property type="entry name" value="Fumarylacetoacetase-like, C-terminal domain"/>
    <property type="match status" value="1"/>
</dbReference>
<dbReference type="EMBL" id="CP053418">
    <property type="protein sequence ID" value="QJW85136.1"/>
    <property type="molecule type" value="Genomic_DNA"/>
</dbReference>
<dbReference type="PANTHER" id="PTHR11820:SF7">
    <property type="entry name" value="ACYLPYRUVASE FAHD1, MITOCHONDRIAL"/>
    <property type="match status" value="1"/>
</dbReference>
<feature type="domain" description="Fumarylacetoacetase-like C-terminal" evidence="2">
    <location>
        <begin position="79"/>
        <end position="275"/>
    </location>
</feature>
<evidence type="ECO:0000259" key="2">
    <source>
        <dbReference type="Pfam" id="PF01557"/>
    </source>
</evidence>
<keyword evidence="4" id="KW-1185">Reference proteome</keyword>
<keyword evidence="1" id="KW-0479">Metal-binding</keyword>
<proteinExistence type="predicted"/>
<dbReference type="InterPro" id="IPR036663">
    <property type="entry name" value="Fumarylacetoacetase_C_sf"/>
</dbReference>
<dbReference type="Proteomes" id="UP000500826">
    <property type="component" value="Chromosome"/>
</dbReference>
<evidence type="ECO:0000313" key="4">
    <source>
        <dbReference type="Proteomes" id="UP000500826"/>
    </source>
</evidence>
<evidence type="ECO:0000256" key="1">
    <source>
        <dbReference type="ARBA" id="ARBA00022723"/>
    </source>
</evidence>
<protein>
    <submittedName>
        <fullName evidence="3">Fumarylacetoacetate hydrolase family protein</fullName>
    </submittedName>
</protein>
<sequence>MKIARFNEGRIGVVVDDQHLVDISSIAGCDPQQWPPVAVTSLIARFAALRPAIESALPGLPRIPLASVKLLTPVPWPNKVIAYPVNYHDHGREMQANYRATHRGFFLKPNSSLSGAGEPVVLPNVPTREVHHESELAIVIGKEGRGIARDDWRDYVFGYGCLLDMVVRGREERVFRKAYDSFCPVGPRLVTPDEVGDPAQLEMQLWVNGELRQHANTRDLVLDIPGMIEMASAVMTLYPGDIIATGTPAGVGPVQPGDKVRIRIERVGEMTVDVVRGTTGATPVFDTPYTPDIVKQK</sequence>
<dbReference type="InterPro" id="IPR011234">
    <property type="entry name" value="Fumarylacetoacetase-like_C"/>
</dbReference>
<dbReference type="GO" id="GO:0016787">
    <property type="term" value="F:hydrolase activity"/>
    <property type="evidence" value="ECO:0007669"/>
    <property type="project" value="UniProtKB-KW"/>
</dbReference>
<accession>A0ABX6P4S9</accession>
<reference evidence="3 4" key="1">
    <citation type="submission" date="2020-05" db="EMBL/GenBank/DDBJ databases">
        <title>Ramlibacter rhizophilus sp. nov., isolated from rhizosphere soil of national flower Mugunghwa from South Korea.</title>
        <authorList>
            <person name="Zheng-Fei Y."/>
            <person name="Huan T."/>
        </authorList>
    </citation>
    <scope>NUCLEOTIDE SEQUENCE [LARGE SCALE GENOMIC DNA]</scope>
    <source>
        <strain evidence="3 4">H242</strain>
    </source>
</reference>
<dbReference type="Pfam" id="PF01557">
    <property type="entry name" value="FAA_hydrolase"/>
    <property type="match status" value="1"/>
</dbReference>